<dbReference type="InParanoid" id="A0A165NZV2"/>
<feature type="region of interest" description="Disordered" evidence="1">
    <location>
        <begin position="1"/>
        <end position="46"/>
    </location>
</feature>
<feature type="compositionally biased region" description="Polar residues" evidence="1">
    <location>
        <begin position="34"/>
        <end position="46"/>
    </location>
</feature>
<name>A0A165NZV2_9AGAM</name>
<dbReference type="AlphaFoldDB" id="A0A165NZV2"/>
<gene>
    <name evidence="2" type="ORF">NEOLEDRAFT_1151433</name>
</gene>
<accession>A0A165NZV2</accession>
<evidence type="ECO:0000313" key="3">
    <source>
        <dbReference type="Proteomes" id="UP000076761"/>
    </source>
</evidence>
<dbReference type="EMBL" id="KV425622">
    <property type="protein sequence ID" value="KZT20337.1"/>
    <property type="molecule type" value="Genomic_DNA"/>
</dbReference>
<protein>
    <submittedName>
        <fullName evidence="2">Uncharacterized protein</fullName>
    </submittedName>
</protein>
<feature type="compositionally biased region" description="Basic and acidic residues" evidence="1">
    <location>
        <begin position="10"/>
        <end position="29"/>
    </location>
</feature>
<proteinExistence type="predicted"/>
<reference evidence="2 3" key="1">
    <citation type="journal article" date="2016" name="Mol. Biol. Evol.">
        <title>Comparative Genomics of Early-Diverging Mushroom-Forming Fungi Provides Insights into the Origins of Lignocellulose Decay Capabilities.</title>
        <authorList>
            <person name="Nagy L.G."/>
            <person name="Riley R."/>
            <person name="Tritt A."/>
            <person name="Adam C."/>
            <person name="Daum C."/>
            <person name="Floudas D."/>
            <person name="Sun H."/>
            <person name="Yadav J.S."/>
            <person name="Pangilinan J."/>
            <person name="Larsson K.H."/>
            <person name="Matsuura K."/>
            <person name="Barry K."/>
            <person name="Labutti K."/>
            <person name="Kuo R."/>
            <person name="Ohm R.A."/>
            <person name="Bhattacharya S.S."/>
            <person name="Shirouzu T."/>
            <person name="Yoshinaga Y."/>
            <person name="Martin F.M."/>
            <person name="Grigoriev I.V."/>
            <person name="Hibbett D.S."/>
        </authorList>
    </citation>
    <scope>NUCLEOTIDE SEQUENCE [LARGE SCALE GENOMIC DNA]</scope>
    <source>
        <strain evidence="2 3">HHB14362 ss-1</strain>
    </source>
</reference>
<organism evidence="2 3">
    <name type="scientific">Neolentinus lepideus HHB14362 ss-1</name>
    <dbReference type="NCBI Taxonomy" id="1314782"/>
    <lineage>
        <taxon>Eukaryota</taxon>
        <taxon>Fungi</taxon>
        <taxon>Dikarya</taxon>
        <taxon>Basidiomycota</taxon>
        <taxon>Agaricomycotina</taxon>
        <taxon>Agaricomycetes</taxon>
        <taxon>Gloeophyllales</taxon>
        <taxon>Gloeophyllaceae</taxon>
        <taxon>Neolentinus</taxon>
    </lineage>
</organism>
<dbReference type="Proteomes" id="UP000076761">
    <property type="component" value="Unassembled WGS sequence"/>
</dbReference>
<evidence type="ECO:0000313" key="2">
    <source>
        <dbReference type="EMBL" id="KZT20337.1"/>
    </source>
</evidence>
<sequence length="147" mass="16878">MRAAAKQAQHRTEELFDSQGEKRQAHNDGDQMPSRASTKKICTTSPVAARSDDRYRAIDERIHRLEMFHRDYVEDIERALIRIKQQVDQLLEQSTPWELVQLRLAVRAMHCELLEAVKGSAVLNPNTSEVHDADVGVKCERDEASKR</sequence>
<evidence type="ECO:0000256" key="1">
    <source>
        <dbReference type="SAM" id="MobiDB-lite"/>
    </source>
</evidence>
<keyword evidence="3" id="KW-1185">Reference proteome</keyword>